<evidence type="ECO:0000256" key="9">
    <source>
        <dbReference type="RuleBase" id="RU004106"/>
    </source>
</evidence>
<dbReference type="GO" id="GO:0009098">
    <property type="term" value="P:L-leucine biosynthetic process"/>
    <property type="evidence" value="ECO:0007669"/>
    <property type="project" value="TreeGrafter"/>
</dbReference>
<dbReference type="GO" id="GO:0052655">
    <property type="term" value="F:L-valine-2-oxoglutarate transaminase activity"/>
    <property type="evidence" value="ECO:0007669"/>
    <property type="project" value="RHEA"/>
</dbReference>
<evidence type="ECO:0000256" key="10">
    <source>
        <dbReference type="RuleBase" id="RU004516"/>
    </source>
</evidence>
<dbReference type="AlphaFoldDB" id="S8E6B2"/>
<dbReference type="GO" id="GO:0005739">
    <property type="term" value="C:mitochondrion"/>
    <property type="evidence" value="ECO:0007669"/>
    <property type="project" value="TreeGrafter"/>
</dbReference>
<dbReference type="NCBIfam" id="NF009897">
    <property type="entry name" value="PRK13357.1"/>
    <property type="match status" value="1"/>
</dbReference>
<dbReference type="STRING" id="743788.S8E6B2"/>
<dbReference type="Gene3D" id="3.20.10.10">
    <property type="entry name" value="D-amino Acid Aminotransferase, subunit A, domain 2"/>
    <property type="match status" value="1"/>
</dbReference>
<keyword evidence="6 10" id="KW-0663">Pyridoxal phosphate</keyword>
<comment type="cofactor">
    <cofactor evidence="1 10">
        <name>pyridoxal 5'-phosphate</name>
        <dbReference type="ChEBI" id="CHEBI:597326"/>
    </cofactor>
</comment>
<dbReference type="EC" id="2.6.1.42" evidence="11"/>
<dbReference type="PIRSF" id="PIRSF006468">
    <property type="entry name" value="BCAT1"/>
    <property type="match status" value="1"/>
</dbReference>
<keyword evidence="3 11" id="KW-0032">Aminotransferase</keyword>
<evidence type="ECO:0000256" key="6">
    <source>
        <dbReference type="ARBA" id="ARBA00022898"/>
    </source>
</evidence>
<evidence type="ECO:0000256" key="5">
    <source>
        <dbReference type="ARBA" id="ARBA00022679"/>
    </source>
</evidence>
<dbReference type="Proteomes" id="UP000015241">
    <property type="component" value="Unassembled WGS sequence"/>
</dbReference>
<evidence type="ECO:0000256" key="3">
    <source>
        <dbReference type="ARBA" id="ARBA00022576"/>
    </source>
</evidence>
<evidence type="ECO:0000313" key="14">
    <source>
        <dbReference type="Proteomes" id="UP000015241"/>
    </source>
</evidence>
<dbReference type="OrthoDB" id="1732691at2759"/>
<dbReference type="InterPro" id="IPR033939">
    <property type="entry name" value="BCAT_family"/>
</dbReference>
<dbReference type="InterPro" id="IPR018300">
    <property type="entry name" value="Aminotrans_IV_CS"/>
</dbReference>
<dbReference type="InterPro" id="IPR043132">
    <property type="entry name" value="BCAT-like_C"/>
</dbReference>
<dbReference type="InterPro" id="IPR001544">
    <property type="entry name" value="Aminotrans_IV"/>
</dbReference>
<evidence type="ECO:0000256" key="12">
    <source>
        <dbReference type="SAM" id="MobiDB-lite"/>
    </source>
</evidence>
<comment type="catalytic activity">
    <reaction evidence="11">
        <text>L-valine + 2-oxoglutarate = 3-methyl-2-oxobutanoate + L-glutamate</text>
        <dbReference type="Rhea" id="RHEA:24813"/>
        <dbReference type="ChEBI" id="CHEBI:11851"/>
        <dbReference type="ChEBI" id="CHEBI:16810"/>
        <dbReference type="ChEBI" id="CHEBI:29985"/>
        <dbReference type="ChEBI" id="CHEBI:57762"/>
        <dbReference type="EC" id="2.6.1.42"/>
    </reaction>
</comment>
<dbReference type="Pfam" id="PF01063">
    <property type="entry name" value="Aminotran_4"/>
    <property type="match status" value="1"/>
</dbReference>
<dbReference type="PROSITE" id="PS00770">
    <property type="entry name" value="AA_TRANSFER_CLASS_4"/>
    <property type="match status" value="1"/>
</dbReference>
<dbReference type="EMBL" id="KE504161">
    <property type="protein sequence ID" value="EPS98938.1"/>
    <property type="molecule type" value="Genomic_DNA"/>
</dbReference>
<gene>
    <name evidence="13" type="ORF">FOMPIDRAFT_1051162</name>
</gene>
<name>S8E6B2_FOMSC</name>
<proteinExistence type="inferred from homology"/>
<keyword evidence="14" id="KW-1185">Reference proteome</keyword>
<dbReference type="CDD" id="cd01557">
    <property type="entry name" value="BCAT_beta_family"/>
    <property type="match status" value="1"/>
</dbReference>
<dbReference type="GO" id="GO:0052656">
    <property type="term" value="F:L-isoleucine-2-oxoglutarate transaminase activity"/>
    <property type="evidence" value="ECO:0007669"/>
    <property type="project" value="RHEA"/>
</dbReference>
<dbReference type="InParanoid" id="S8E6B2"/>
<dbReference type="NCBIfam" id="TIGR01123">
    <property type="entry name" value="ilvE_II"/>
    <property type="match status" value="1"/>
</dbReference>
<dbReference type="InterPro" id="IPR036038">
    <property type="entry name" value="Aminotransferase-like"/>
</dbReference>
<accession>S8E6B2</accession>
<evidence type="ECO:0000256" key="11">
    <source>
        <dbReference type="RuleBase" id="RU004517"/>
    </source>
</evidence>
<dbReference type="PANTHER" id="PTHR11825">
    <property type="entry name" value="SUBGROUP IIII AMINOTRANSFERASE"/>
    <property type="match status" value="1"/>
</dbReference>
<feature type="region of interest" description="Disordered" evidence="12">
    <location>
        <begin position="1"/>
        <end position="48"/>
    </location>
</feature>
<dbReference type="HOGENOM" id="CLU_031922_0_3_1"/>
<dbReference type="SUPFAM" id="SSF56752">
    <property type="entry name" value="D-aminoacid aminotransferase-like PLP-dependent enzymes"/>
    <property type="match status" value="1"/>
</dbReference>
<evidence type="ECO:0000256" key="4">
    <source>
        <dbReference type="ARBA" id="ARBA00022605"/>
    </source>
</evidence>
<dbReference type="eggNOG" id="KOG0975">
    <property type="taxonomic scope" value="Eukaryota"/>
</dbReference>
<dbReference type="GO" id="GO:0009099">
    <property type="term" value="P:L-valine biosynthetic process"/>
    <property type="evidence" value="ECO:0007669"/>
    <property type="project" value="TreeGrafter"/>
</dbReference>
<feature type="modified residue" description="N6-(pyridoxal phosphate)lysine" evidence="8">
    <location>
        <position position="255"/>
    </location>
</feature>
<reference evidence="13 14" key="1">
    <citation type="journal article" date="2012" name="Science">
        <title>The Paleozoic origin of enzymatic lignin decomposition reconstructed from 31 fungal genomes.</title>
        <authorList>
            <person name="Floudas D."/>
            <person name="Binder M."/>
            <person name="Riley R."/>
            <person name="Barry K."/>
            <person name="Blanchette R.A."/>
            <person name="Henrissat B."/>
            <person name="Martinez A.T."/>
            <person name="Otillar R."/>
            <person name="Spatafora J.W."/>
            <person name="Yadav J.S."/>
            <person name="Aerts A."/>
            <person name="Benoit I."/>
            <person name="Boyd A."/>
            <person name="Carlson A."/>
            <person name="Copeland A."/>
            <person name="Coutinho P.M."/>
            <person name="de Vries R.P."/>
            <person name="Ferreira P."/>
            <person name="Findley K."/>
            <person name="Foster B."/>
            <person name="Gaskell J."/>
            <person name="Glotzer D."/>
            <person name="Gorecki P."/>
            <person name="Heitman J."/>
            <person name="Hesse C."/>
            <person name="Hori C."/>
            <person name="Igarashi K."/>
            <person name="Jurgens J.A."/>
            <person name="Kallen N."/>
            <person name="Kersten P."/>
            <person name="Kohler A."/>
            <person name="Kuees U."/>
            <person name="Kumar T.K.A."/>
            <person name="Kuo A."/>
            <person name="LaButti K."/>
            <person name="Larrondo L.F."/>
            <person name="Lindquist E."/>
            <person name="Ling A."/>
            <person name="Lombard V."/>
            <person name="Lucas S."/>
            <person name="Lundell T."/>
            <person name="Martin R."/>
            <person name="McLaughlin D.J."/>
            <person name="Morgenstern I."/>
            <person name="Morin E."/>
            <person name="Murat C."/>
            <person name="Nagy L.G."/>
            <person name="Nolan M."/>
            <person name="Ohm R.A."/>
            <person name="Patyshakuliyeva A."/>
            <person name="Rokas A."/>
            <person name="Ruiz-Duenas F.J."/>
            <person name="Sabat G."/>
            <person name="Salamov A."/>
            <person name="Samejima M."/>
            <person name="Schmutz J."/>
            <person name="Slot J.C."/>
            <person name="St John F."/>
            <person name="Stenlid J."/>
            <person name="Sun H."/>
            <person name="Sun S."/>
            <person name="Syed K."/>
            <person name="Tsang A."/>
            <person name="Wiebenga A."/>
            <person name="Young D."/>
            <person name="Pisabarro A."/>
            <person name="Eastwood D.C."/>
            <person name="Martin F."/>
            <person name="Cullen D."/>
            <person name="Grigoriev I.V."/>
            <person name="Hibbett D.S."/>
        </authorList>
    </citation>
    <scope>NUCLEOTIDE SEQUENCE</scope>
    <source>
        <strain evidence="14">FP-58527</strain>
    </source>
</reference>
<evidence type="ECO:0000313" key="13">
    <source>
        <dbReference type="EMBL" id="EPS98938.1"/>
    </source>
</evidence>
<evidence type="ECO:0000256" key="7">
    <source>
        <dbReference type="ARBA" id="ARBA00023304"/>
    </source>
</evidence>
<protein>
    <recommendedName>
        <fullName evidence="11">Branched-chain-amino-acid aminotransferase</fullName>
        <ecNumber evidence="11">2.6.1.42</ecNumber>
    </recommendedName>
</protein>
<evidence type="ECO:0000256" key="1">
    <source>
        <dbReference type="ARBA" id="ARBA00001933"/>
    </source>
</evidence>
<keyword evidence="4 11" id="KW-0028">Amino-acid biosynthesis</keyword>
<organism evidence="13 14">
    <name type="scientific">Fomitopsis schrenkii</name>
    <name type="common">Brown rot fungus</name>
    <dbReference type="NCBI Taxonomy" id="2126942"/>
    <lineage>
        <taxon>Eukaryota</taxon>
        <taxon>Fungi</taxon>
        <taxon>Dikarya</taxon>
        <taxon>Basidiomycota</taxon>
        <taxon>Agaricomycotina</taxon>
        <taxon>Agaricomycetes</taxon>
        <taxon>Polyporales</taxon>
        <taxon>Fomitopsis</taxon>
    </lineage>
</organism>
<sequence length="433" mass="47470">MAIESSNATDAPRVNGHAKARPGVAPLDPSKLKITVTPSPKPTPPPETLKFGQPSLRGAAGAKRNYHYRSALDMATHRVFAFVQTMTDHMLIASYDPEHGWSDPEIKPYGPICLDPASSCFQYSTNVFEGMKAYVGPDGEVRLFRPDLNMARMRRSADRVALPPFDTDALLVLIQRLVALESHWIPNLTGYSLYLRPTIIGTRPNLGVTASDHAMLYVICSPAGPYFGAGSARQISLLANGDVVRSWPGGTGGYKLALNYAPTLKPQQFAELQGYNQVLWLLDGKITEAGAMNFFVVVKQDEHNWDVVTPPLDGTILPGVTRDSCLALAAAHPARTHLPHLPEDVHLHVQERTLTMDDLRKWHEAGRLLEAFTVGTAVVVTGVGRIGYEARDILLPEHASGRGPVARALYERIVAIQEGKFEWDGWSVVCKTQ</sequence>
<dbReference type="InterPro" id="IPR005786">
    <property type="entry name" value="B_amino_transII"/>
</dbReference>
<keyword evidence="7 11" id="KW-0100">Branched-chain amino acid biosynthesis</keyword>
<evidence type="ECO:0000256" key="2">
    <source>
        <dbReference type="ARBA" id="ARBA00009320"/>
    </source>
</evidence>
<comment type="similarity">
    <text evidence="2 9">Belongs to the class-IV pyridoxal-phosphate-dependent aminotransferase family.</text>
</comment>
<evidence type="ECO:0000256" key="8">
    <source>
        <dbReference type="PIRSR" id="PIRSR006468-1"/>
    </source>
</evidence>
<keyword evidence="5 11" id="KW-0808">Transferase</keyword>
<dbReference type="Gene3D" id="3.30.470.10">
    <property type="match status" value="1"/>
</dbReference>
<comment type="catalytic activity">
    <reaction evidence="11">
        <text>L-isoleucine + 2-oxoglutarate = (S)-3-methyl-2-oxopentanoate + L-glutamate</text>
        <dbReference type="Rhea" id="RHEA:24801"/>
        <dbReference type="ChEBI" id="CHEBI:16810"/>
        <dbReference type="ChEBI" id="CHEBI:29985"/>
        <dbReference type="ChEBI" id="CHEBI:35146"/>
        <dbReference type="ChEBI" id="CHEBI:58045"/>
        <dbReference type="EC" id="2.6.1.42"/>
    </reaction>
</comment>
<comment type="catalytic activity">
    <reaction evidence="11">
        <text>L-leucine + 2-oxoglutarate = 4-methyl-2-oxopentanoate + L-glutamate</text>
        <dbReference type="Rhea" id="RHEA:18321"/>
        <dbReference type="ChEBI" id="CHEBI:16810"/>
        <dbReference type="ChEBI" id="CHEBI:17865"/>
        <dbReference type="ChEBI" id="CHEBI:29985"/>
        <dbReference type="ChEBI" id="CHEBI:57427"/>
        <dbReference type="EC" id="2.6.1.42"/>
    </reaction>
</comment>
<dbReference type="PANTHER" id="PTHR11825:SF44">
    <property type="entry name" value="BRANCHED-CHAIN-AMINO-ACID AMINOTRANSFERASE"/>
    <property type="match status" value="1"/>
</dbReference>
<dbReference type="GO" id="GO:0052654">
    <property type="term" value="F:L-leucine-2-oxoglutarate transaminase activity"/>
    <property type="evidence" value="ECO:0007669"/>
    <property type="project" value="RHEA"/>
</dbReference>
<dbReference type="InterPro" id="IPR043131">
    <property type="entry name" value="BCAT-like_N"/>
</dbReference>